<evidence type="ECO:0000313" key="1">
    <source>
        <dbReference type="EMBL" id="MFC5769013.1"/>
    </source>
</evidence>
<protein>
    <recommendedName>
        <fullName evidence="3">Glycosyltransferase</fullName>
    </recommendedName>
</protein>
<dbReference type="Proteomes" id="UP001595974">
    <property type="component" value="Unassembled WGS sequence"/>
</dbReference>
<sequence>MKFVILCPLGARTGGPEACFQLSDALLRLGFEAEMWLHEPADIIAFQEYNLDPVPGTPFELPAKAHGIEEYDPYRYEPFTRYSPEERVVFVLPEVYLSVISLFLGKEVMIWWLSVDNAFKALGGINLNFLRHPSIRHAAQSRYAEGFLQAVGLDPRRLTDYTVVPRGDAGAVSQRPLRVALNAGNKVIVDLDAISALIEAYCPGVEIVRIAGLPREKVYEIFSTSRVFIDLGNFPGKDRMAREALLLGAAIILGNSGAGANEEDFPIARMYRPDVYAYPQIAGLAAHMALHPEAHASRFHSARQTFLDEKGNFDAEVLELASAYFGR</sequence>
<reference evidence="2" key="1">
    <citation type="journal article" date="2019" name="Int. J. Syst. Evol. Microbiol.">
        <title>The Global Catalogue of Microorganisms (GCM) 10K type strain sequencing project: providing services to taxonomists for standard genome sequencing and annotation.</title>
        <authorList>
            <consortium name="The Broad Institute Genomics Platform"/>
            <consortium name="The Broad Institute Genome Sequencing Center for Infectious Disease"/>
            <person name="Wu L."/>
            <person name="Ma J."/>
        </authorList>
    </citation>
    <scope>NUCLEOTIDE SEQUENCE [LARGE SCALE GENOMIC DNA]</scope>
    <source>
        <strain evidence="2">SHR3</strain>
    </source>
</reference>
<keyword evidence="2" id="KW-1185">Reference proteome</keyword>
<gene>
    <name evidence="1" type="ORF">ACFPTN_06475</name>
</gene>
<evidence type="ECO:0008006" key="3">
    <source>
        <dbReference type="Google" id="ProtNLM"/>
    </source>
</evidence>
<comment type="caution">
    <text evidence="1">The sequence shown here is derived from an EMBL/GenBank/DDBJ whole genome shotgun (WGS) entry which is preliminary data.</text>
</comment>
<evidence type="ECO:0000313" key="2">
    <source>
        <dbReference type="Proteomes" id="UP001595974"/>
    </source>
</evidence>
<accession>A0ABW1AP50</accession>
<organism evidence="1 2">
    <name type="scientific">Thauera sinica</name>
    <dbReference type="NCBI Taxonomy" id="2665146"/>
    <lineage>
        <taxon>Bacteria</taxon>
        <taxon>Pseudomonadati</taxon>
        <taxon>Pseudomonadota</taxon>
        <taxon>Betaproteobacteria</taxon>
        <taxon>Rhodocyclales</taxon>
        <taxon>Zoogloeaceae</taxon>
        <taxon>Thauera</taxon>
    </lineage>
</organism>
<proteinExistence type="predicted"/>
<dbReference type="EMBL" id="JBHSOG010000023">
    <property type="protein sequence ID" value="MFC5769013.1"/>
    <property type="molecule type" value="Genomic_DNA"/>
</dbReference>
<name>A0ABW1AP50_9RHOO</name>
<dbReference type="RefSeq" id="WP_096446222.1">
    <property type="nucleotide sequence ID" value="NZ_JBHSOG010000023.1"/>
</dbReference>